<comment type="caution">
    <text evidence="3">The sequence shown here is derived from an EMBL/GenBank/DDBJ whole genome shotgun (WGS) entry which is preliminary data.</text>
</comment>
<dbReference type="InterPro" id="IPR052893">
    <property type="entry name" value="TCS_response_regulator"/>
</dbReference>
<name>A0A433V2N8_9CYAN</name>
<dbReference type="Proteomes" id="UP000271624">
    <property type="component" value="Unassembled WGS sequence"/>
</dbReference>
<dbReference type="PANTHER" id="PTHR44520">
    <property type="entry name" value="RESPONSE REGULATOR RCP1-RELATED"/>
    <property type="match status" value="1"/>
</dbReference>
<dbReference type="SMART" id="SM00448">
    <property type="entry name" value="REC"/>
    <property type="match status" value="1"/>
</dbReference>
<dbReference type="RefSeq" id="WP_127085567.1">
    <property type="nucleotide sequence ID" value="NZ_RSCL01000024.1"/>
</dbReference>
<dbReference type="AlphaFoldDB" id="A0A433V2N8"/>
<dbReference type="PROSITE" id="PS50110">
    <property type="entry name" value="RESPONSE_REGULATORY"/>
    <property type="match status" value="1"/>
</dbReference>
<dbReference type="SUPFAM" id="SSF52172">
    <property type="entry name" value="CheY-like"/>
    <property type="match status" value="1"/>
</dbReference>
<evidence type="ECO:0000313" key="4">
    <source>
        <dbReference type="Proteomes" id="UP000271624"/>
    </source>
</evidence>
<evidence type="ECO:0000256" key="1">
    <source>
        <dbReference type="PROSITE-ProRule" id="PRU00169"/>
    </source>
</evidence>
<reference evidence="3" key="2">
    <citation type="journal article" date="2019" name="Genome Biol. Evol.">
        <title>Day and night: Metabolic profiles and evolutionary relationships of six axenic non-marine cyanobacteria.</title>
        <authorList>
            <person name="Will S.E."/>
            <person name="Henke P."/>
            <person name="Boedeker C."/>
            <person name="Huang S."/>
            <person name="Brinkmann H."/>
            <person name="Rohde M."/>
            <person name="Jarek M."/>
            <person name="Friedl T."/>
            <person name="Seufert S."/>
            <person name="Schumacher M."/>
            <person name="Overmann J."/>
            <person name="Neumann-Schaal M."/>
            <person name="Petersen J."/>
        </authorList>
    </citation>
    <scope>NUCLEOTIDE SEQUENCE [LARGE SCALE GENOMIC DNA]</scope>
    <source>
        <strain evidence="3">PCC 7102</strain>
    </source>
</reference>
<keyword evidence="4" id="KW-1185">Reference proteome</keyword>
<protein>
    <submittedName>
        <fullName evidence="3">Response regulator</fullName>
    </submittedName>
</protein>
<gene>
    <name evidence="3" type="ORF">DSM106972_074780</name>
</gene>
<dbReference type="PANTHER" id="PTHR44520:SF1">
    <property type="entry name" value="TWO-COMPONENT SYSTEM REGULATORY PROTEIN"/>
    <property type="match status" value="1"/>
</dbReference>
<dbReference type="GO" id="GO:0000160">
    <property type="term" value="P:phosphorelay signal transduction system"/>
    <property type="evidence" value="ECO:0007669"/>
    <property type="project" value="InterPro"/>
</dbReference>
<evidence type="ECO:0000313" key="3">
    <source>
        <dbReference type="EMBL" id="RUT00350.1"/>
    </source>
</evidence>
<dbReference type="EMBL" id="RSCL01000024">
    <property type="protein sequence ID" value="RUT00350.1"/>
    <property type="molecule type" value="Genomic_DNA"/>
</dbReference>
<sequence length="148" mass="16654">MTAIHTILLVEDDPNEIYLTQRAFQKANINVSLQIIDDGDSAIAYLSGDGEYADRQRFPIPKLILLDLKLPCRSGHEILAWLRQHPYLNLLPVVIFTSSREPADVNLAYELGANSYLVKPNGLKALKRVVETLTLYWLVDNEPPVRAG</sequence>
<dbReference type="Gene3D" id="3.40.50.2300">
    <property type="match status" value="1"/>
</dbReference>
<evidence type="ECO:0000259" key="2">
    <source>
        <dbReference type="PROSITE" id="PS50110"/>
    </source>
</evidence>
<feature type="domain" description="Response regulatory" evidence="2">
    <location>
        <begin position="6"/>
        <end position="134"/>
    </location>
</feature>
<dbReference type="InterPro" id="IPR001789">
    <property type="entry name" value="Sig_transdc_resp-reg_receiver"/>
</dbReference>
<feature type="modified residue" description="4-aspartylphosphate" evidence="1">
    <location>
        <position position="67"/>
    </location>
</feature>
<organism evidence="3 4">
    <name type="scientific">Dulcicalothrix desertica PCC 7102</name>
    <dbReference type="NCBI Taxonomy" id="232991"/>
    <lineage>
        <taxon>Bacteria</taxon>
        <taxon>Bacillati</taxon>
        <taxon>Cyanobacteriota</taxon>
        <taxon>Cyanophyceae</taxon>
        <taxon>Nostocales</taxon>
        <taxon>Calotrichaceae</taxon>
        <taxon>Dulcicalothrix</taxon>
    </lineage>
</organism>
<dbReference type="OrthoDB" id="9793918at2"/>
<dbReference type="Pfam" id="PF00072">
    <property type="entry name" value="Response_reg"/>
    <property type="match status" value="1"/>
</dbReference>
<accession>A0A433V2N8</accession>
<reference evidence="3" key="1">
    <citation type="submission" date="2018-12" db="EMBL/GenBank/DDBJ databases">
        <authorList>
            <person name="Will S."/>
            <person name="Neumann-Schaal M."/>
            <person name="Henke P."/>
        </authorList>
    </citation>
    <scope>NUCLEOTIDE SEQUENCE</scope>
    <source>
        <strain evidence="3">PCC 7102</strain>
    </source>
</reference>
<dbReference type="CDD" id="cd17557">
    <property type="entry name" value="REC_Rcp-like"/>
    <property type="match status" value="1"/>
</dbReference>
<proteinExistence type="predicted"/>
<keyword evidence="1" id="KW-0597">Phosphoprotein</keyword>
<dbReference type="InterPro" id="IPR011006">
    <property type="entry name" value="CheY-like_superfamily"/>
</dbReference>